<proteinExistence type="predicted"/>
<evidence type="ECO:0008006" key="3">
    <source>
        <dbReference type="Google" id="ProtNLM"/>
    </source>
</evidence>
<organism evidence="1 2">
    <name type="scientific">Gloeobacter kilaueensis (strain ATCC BAA-2537 / CCAP 1431/1 / ULC 316 / JS1)</name>
    <dbReference type="NCBI Taxonomy" id="1183438"/>
    <lineage>
        <taxon>Bacteria</taxon>
        <taxon>Bacillati</taxon>
        <taxon>Cyanobacteriota</taxon>
        <taxon>Cyanophyceae</taxon>
        <taxon>Gloeobacterales</taxon>
        <taxon>Gloeobacteraceae</taxon>
        <taxon>Gloeobacter</taxon>
    </lineage>
</organism>
<reference evidence="1 2" key="1">
    <citation type="journal article" date="2013" name="PLoS ONE">
        <title>Cultivation and Complete Genome Sequencing of Gloeobacter kilaueensis sp. nov., from a Lava Cave in Kilauea Caldera, Hawai'i.</title>
        <authorList>
            <person name="Saw J.H."/>
            <person name="Schatz M."/>
            <person name="Brown M.V."/>
            <person name="Kunkel D.D."/>
            <person name="Foster J.S."/>
            <person name="Shick H."/>
            <person name="Christensen S."/>
            <person name="Hou S."/>
            <person name="Wan X."/>
            <person name="Donachie S.P."/>
        </authorList>
    </citation>
    <scope>NUCLEOTIDE SEQUENCE [LARGE SCALE GENOMIC DNA]</scope>
    <source>
        <strain evidence="2">JS</strain>
    </source>
</reference>
<name>U5QQC2_GLOK1</name>
<dbReference type="KEGG" id="glj:GKIL_3553"/>
<keyword evidence="2" id="KW-1185">Reference proteome</keyword>
<evidence type="ECO:0000313" key="2">
    <source>
        <dbReference type="Proteomes" id="UP000017396"/>
    </source>
</evidence>
<dbReference type="HOGENOM" id="CLU_1956481_0_0_3"/>
<sequence length="128" mass="13390">MQTPATGFCMSSALLRVASIAGWLTICLVGRVDAQPGAPESRLIVIQGQLTASDGHWATVRSPSGIPFQVDLSQTRYQDASGHPTSRIPLVGEPVVVVGEPAAPPDTLKAKIVGRVEVSIAPAQVDDH</sequence>
<accession>U5QQC2</accession>
<dbReference type="AlphaFoldDB" id="U5QQC2"/>
<dbReference type="EMBL" id="CP003587">
    <property type="protein sequence ID" value="AGY59799.1"/>
    <property type="molecule type" value="Genomic_DNA"/>
</dbReference>
<gene>
    <name evidence="1" type="ORF">GKIL_3553</name>
</gene>
<protein>
    <recommendedName>
        <fullName evidence="3">DUF5666 domain-containing protein</fullName>
    </recommendedName>
</protein>
<dbReference type="Proteomes" id="UP000017396">
    <property type="component" value="Chromosome"/>
</dbReference>
<evidence type="ECO:0000313" key="1">
    <source>
        <dbReference type="EMBL" id="AGY59799.1"/>
    </source>
</evidence>
<dbReference type="RefSeq" id="WP_023175108.1">
    <property type="nucleotide sequence ID" value="NC_022600.1"/>
</dbReference>